<dbReference type="Gene3D" id="3.30.450.150">
    <property type="entry name" value="Haem-degrading domain"/>
    <property type="match status" value="1"/>
</dbReference>
<organism evidence="1 2">
    <name type="scientific">Treponema primitia (strain ATCC BAA-887 / DSM 12427 / ZAS-2)</name>
    <dbReference type="NCBI Taxonomy" id="545694"/>
    <lineage>
        <taxon>Bacteria</taxon>
        <taxon>Pseudomonadati</taxon>
        <taxon>Spirochaetota</taxon>
        <taxon>Spirochaetia</taxon>
        <taxon>Spirochaetales</taxon>
        <taxon>Treponemataceae</taxon>
        <taxon>Treponema</taxon>
    </lineage>
</organism>
<dbReference type="Proteomes" id="UP000009223">
    <property type="component" value="Chromosome"/>
</dbReference>
<reference evidence="1 2" key="2">
    <citation type="journal article" date="2011" name="ISME J.">
        <title>RNA-seq reveals cooperative metabolic interactions between two termite-gut spirochete species in co-culture.</title>
        <authorList>
            <person name="Rosenthal A.Z."/>
            <person name="Matson E.G."/>
            <person name="Eldar A."/>
            <person name="Leadbetter J.R."/>
        </authorList>
    </citation>
    <scope>NUCLEOTIDE SEQUENCE [LARGE SCALE GENOMIC DNA]</scope>
    <source>
        <strain evidence="2">ATCC BAA-887 / DSM 12427 / ZAS-2</strain>
    </source>
</reference>
<sequence length="177" mass="19985">MKNLQEEFMKLSIDEGIAIVKKQEELIQFSHFNRKDVWDLGTFFVEEIFAKNYTLAFSIRMFSGLIAFQYFTEGTNLNNNHWMTRKFNLVQNKEASSLLTKLVWEKNNEPLEAQGMESTEYVTCGGGFPITIRGTGPVAVALVSGLPHLQDHDILVDGLSRFLGIADVPRIPLDAGL</sequence>
<dbReference type="eggNOG" id="COG4702">
    <property type="taxonomic scope" value="Bacteria"/>
</dbReference>
<protein>
    <submittedName>
        <fullName evidence="1">Uncharacterized protein</fullName>
    </submittedName>
</protein>
<evidence type="ECO:0000313" key="1">
    <source>
        <dbReference type="EMBL" id="AEF84919.1"/>
    </source>
</evidence>
<dbReference type="SUPFAM" id="SSF143744">
    <property type="entry name" value="GlcG-like"/>
    <property type="match status" value="1"/>
</dbReference>
<dbReference type="PANTHER" id="PTHR28255:SF1">
    <property type="entry name" value="UPF0303 PROTEIN YBR137W"/>
    <property type="match status" value="1"/>
</dbReference>
<accession>F5YJI8</accession>
<proteinExistence type="predicted"/>
<reference evidence="2" key="1">
    <citation type="submission" date="2009-12" db="EMBL/GenBank/DDBJ databases">
        <title>Complete sequence of Treponema primitia strain ZAS-2.</title>
        <authorList>
            <person name="Tetu S.G."/>
            <person name="Matson E."/>
            <person name="Ren Q."/>
            <person name="Seshadri R."/>
            <person name="Elbourne L."/>
            <person name="Hassan K.A."/>
            <person name="Durkin A."/>
            <person name="Radune D."/>
            <person name="Mohamoud Y."/>
            <person name="Shay R."/>
            <person name="Jin S."/>
            <person name="Zhang X."/>
            <person name="Lucey K."/>
            <person name="Ballor N.R."/>
            <person name="Ottesen E."/>
            <person name="Rosenthal R."/>
            <person name="Allen A."/>
            <person name="Leadbetter J.R."/>
            <person name="Paulsen I.T."/>
        </authorList>
    </citation>
    <scope>NUCLEOTIDE SEQUENCE [LARGE SCALE GENOMIC DNA]</scope>
    <source>
        <strain evidence="2">ATCC BAA-887 / DSM 12427 / ZAS-2</strain>
    </source>
</reference>
<dbReference type="InterPro" id="IPR005624">
    <property type="entry name" value="PduO/GlcC-like"/>
</dbReference>
<dbReference type="KEGG" id="tpi:TREPR_3429"/>
<name>F5YJI8_TREPZ</name>
<dbReference type="PANTHER" id="PTHR28255">
    <property type="match status" value="1"/>
</dbReference>
<dbReference type="InterPro" id="IPR010371">
    <property type="entry name" value="YBR137W-like"/>
</dbReference>
<dbReference type="Pfam" id="PF03928">
    <property type="entry name" value="HbpS-like"/>
    <property type="match status" value="1"/>
</dbReference>
<dbReference type="EMBL" id="CP001843">
    <property type="protein sequence ID" value="AEF84919.1"/>
    <property type="molecule type" value="Genomic_DNA"/>
</dbReference>
<dbReference type="InterPro" id="IPR038084">
    <property type="entry name" value="PduO/GlcC-like_sf"/>
</dbReference>
<dbReference type="AlphaFoldDB" id="F5YJI8"/>
<evidence type="ECO:0000313" key="2">
    <source>
        <dbReference type="Proteomes" id="UP000009223"/>
    </source>
</evidence>
<gene>
    <name evidence="1" type="ordered locus">TREPR_3429</name>
</gene>
<keyword evidence="2" id="KW-1185">Reference proteome</keyword>
<dbReference type="HOGENOM" id="CLU_101036_2_1_12"/>